<dbReference type="GO" id="GO:0005886">
    <property type="term" value="C:plasma membrane"/>
    <property type="evidence" value="ECO:0007669"/>
    <property type="project" value="UniProtKB-SubCell"/>
</dbReference>
<reference evidence="8 9" key="1">
    <citation type="submission" date="2019-09" db="EMBL/GenBank/DDBJ databases">
        <title>Whole-genome sequence of the purple sulfur bacterium Thiohalocapsa marina DSM 19078.</title>
        <authorList>
            <person name="Kyndt J.A."/>
            <person name="Meyer T.E."/>
        </authorList>
    </citation>
    <scope>NUCLEOTIDE SEQUENCE [LARGE SCALE GENOMIC DNA]</scope>
    <source>
        <strain evidence="8 9">DSM 19078</strain>
    </source>
</reference>
<dbReference type="Pfam" id="PF01914">
    <property type="entry name" value="MarC"/>
    <property type="match status" value="1"/>
</dbReference>
<dbReference type="PANTHER" id="PTHR33508">
    <property type="entry name" value="UPF0056 MEMBRANE PROTEIN YHCE"/>
    <property type="match status" value="1"/>
</dbReference>
<dbReference type="EMBL" id="VWXX01000017">
    <property type="protein sequence ID" value="KAA6184601.1"/>
    <property type="molecule type" value="Genomic_DNA"/>
</dbReference>
<feature type="transmembrane region" description="Helical" evidence="7">
    <location>
        <begin position="39"/>
        <end position="64"/>
    </location>
</feature>
<evidence type="ECO:0000256" key="3">
    <source>
        <dbReference type="ARBA" id="ARBA00022475"/>
    </source>
</evidence>
<feature type="transmembrane region" description="Helical" evidence="7">
    <location>
        <begin position="153"/>
        <end position="177"/>
    </location>
</feature>
<proteinExistence type="inferred from homology"/>
<name>A0A5M8FN87_9GAMM</name>
<evidence type="ECO:0000256" key="7">
    <source>
        <dbReference type="RuleBase" id="RU362048"/>
    </source>
</evidence>
<evidence type="ECO:0000313" key="8">
    <source>
        <dbReference type="EMBL" id="KAA6184601.1"/>
    </source>
</evidence>
<keyword evidence="3" id="KW-1003">Cell membrane</keyword>
<evidence type="ECO:0000256" key="4">
    <source>
        <dbReference type="ARBA" id="ARBA00022692"/>
    </source>
</evidence>
<feature type="transmembrane region" description="Helical" evidence="7">
    <location>
        <begin position="6"/>
        <end position="27"/>
    </location>
</feature>
<evidence type="ECO:0000256" key="5">
    <source>
        <dbReference type="ARBA" id="ARBA00022989"/>
    </source>
</evidence>
<accession>A0A5M8FN87</accession>
<feature type="transmembrane region" description="Helical" evidence="7">
    <location>
        <begin position="124"/>
        <end position="147"/>
    </location>
</feature>
<comment type="similarity">
    <text evidence="2 7">Belongs to the UPF0056 (MarC) family.</text>
</comment>
<keyword evidence="4 7" id="KW-0812">Transmembrane</keyword>
<comment type="caution">
    <text evidence="8">The sequence shown here is derived from an EMBL/GenBank/DDBJ whole genome shotgun (WGS) entry which is preliminary data.</text>
</comment>
<protein>
    <recommendedName>
        <fullName evidence="7">UPF0056 membrane protein</fullName>
    </recommendedName>
</protein>
<dbReference type="Proteomes" id="UP000322981">
    <property type="component" value="Unassembled WGS sequence"/>
</dbReference>
<evidence type="ECO:0000256" key="1">
    <source>
        <dbReference type="ARBA" id="ARBA00004651"/>
    </source>
</evidence>
<dbReference type="OrthoDB" id="21094at2"/>
<feature type="transmembrane region" description="Helical" evidence="7">
    <location>
        <begin position="189"/>
        <end position="215"/>
    </location>
</feature>
<keyword evidence="6 7" id="KW-0472">Membrane</keyword>
<evidence type="ECO:0000256" key="2">
    <source>
        <dbReference type="ARBA" id="ARBA00009784"/>
    </source>
</evidence>
<keyword evidence="5 7" id="KW-1133">Transmembrane helix</keyword>
<feature type="transmembrane region" description="Helical" evidence="7">
    <location>
        <begin position="70"/>
        <end position="88"/>
    </location>
</feature>
<dbReference type="AlphaFoldDB" id="A0A5M8FN87"/>
<evidence type="ECO:0000313" key="9">
    <source>
        <dbReference type="Proteomes" id="UP000322981"/>
    </source>
</evidence>
<dbReference type="PANTHER" id="PTHR33508:SF10">
    <property type="entry name" value="UPF0056 INNER MEMBRANE PROTEIN YHGN"/>
    <property type="match status" value="1"/>
</dbReference>
<sequence>MELLSAAILLAIIMDPVGNIPLFHALLGRYPRRRRLVIIARELVVAYLVLLTFLVGGKAILQWLGLEQPALSVAGGVVLFIIALRMVFPEEAHPTVATPQAPATTGQEVVPNRHALNPNNEEPLIVPLAVPMLAGPSAVSALLLLVSRDPQLLPTWIGALTLAWGFSALILLGSGLLMDMLGARTLRAIVRLSGMLLIMMAIQMFLDGITAYLAALPAR</sequence>
<dbReference type="NCBIfam" id="TIGR00427">
    <property type="entry name" value="NAAT family transporter"/>
    <property type="match status" value="1"/>
</dbReference>
<dbReference type="RefSeq" id="WP_150093520.1">
    <property type="nucleotide sequence ID" value="NZ_VWXX01000017.1"/>
</dbReference>
<evidence type="ECO:0000256" key="6">
    <source>
        <dbReference type="ARBA" id="ARBA00023136"/>
    </source>
</evidence>
<dbReference type="InterPro" id="IPR002771">
    <property type="entry name" value="Multi_antbiot-R_MarC"/>
</dbReference>
<keyword evidence="9" id="KW-1185">Reference proteome</keyword>
<gene>
    <name evidence="8" type="ORF">F2Q65_11540</name>
</gene>
<organism evidence="8 9">
    <name type="scientific">Thiohalocapsa marina</name>
    <dbReference type="NCBI Taxonomy" id="424902"/>
    <lineage>
        <taxon>Bacteria</taxon>
        <taxon>Pseudomonadati</taxon>
        <taxon>Pseudomonadota</taxon>
        <taxon>Gammaproteobacteria</taxon>
        <taxon>Chromatiales</taxon>
        <taxon>Chromatiaceae</taxon>
        <taxon>Thiohalocapsa</taxon>
    </lineage>
</organism>
<comment type="subcellular location">
    <subcellularLocation>
        <location evidence="1 7">Cell membrane</location>
        <topology evidence="1 7">Multi-pass membrane protein</topology>
    </subcellularLocation>
</comment>